<protein>
    <submittedName>
        <fullName evidence="1">Uncharacterized protein</fullName>
    </submittedName>
</protein>
<gene>
    <name evidence="1" type="ORF">RDI58_009454</name>
</gene>
<evidence type="ECO:0000313" key="2">
    <source>
        <dbReference type="Proteomes" id="UP001371456"/>
    </source>
</evidence>
<dbReference type="EMBL" id="JBANQN010000003">
    <property type="protein sequence ID" value="KAK6795999.1"/>
    <property type="molecule type" value="Genomic_DNA"/>
</dbReference>
<dbReference type="AlphaFoldDB" id="A0AAN8YJG0"/>
<name>A0AAN8YJG0_SOLBU</name>
<proteinExistence type="predicted"/>
<sequence length="93" mass="10550">MHAFMFEFYARSNWINCAAGIIGYCQHIKSFHLRLVKGLYYRQCSYQLPNGGFLAKVIVKAADSKVISKSKICESPREARESAAAHMISSFQK</sequence>
<accession>A0AAN8YJG0</accession>
<evidence type="ECO:0000313" key="1">
    <source>
        <dbReference type="EMBL" id="KAK6795999.1"/>
    </source>
</evidence>
<organism evidence="1 2">
    <name type="scientific">Solanum bulbocastanum</name>
    <name type="common">Wild potato</name>
    <dbReference type="NCBI Taxonomy" id="147425"/>
    <lineage>
        <taxon>Eukaryota</taxon>
        <taxon>Viridiplantae</taxon>
        <taxon>Streptophyta</taxon>
        <taxon>Embryophyta</taxon>
        <taxon>Tracheophyta</taxon>
        <taxon>Spermatophyta</taxon>
        <taxon>Magnoliopsida</taxon>
        <taxon>eudicotyledons</taxon>
        <taxon>Gunneridae</taxon>
        <taxon>Pentapetalae</taxon>
        <taxon>asterids</taxon>
        <taxon>lamiids</taxon>
        <taxon>Solanales</taxon>
        <taxon>Solanaceae</taxon>
        <taxon>Solanoideae</taxon>
        <taxon>Solaneae</taxon>
        <taxon>Solanum</taxon>
    </lineage>
</organism>
<keyword evidence="2" id="KW-1185">Reference proteome</keyword>
<reference evidence="1 2" key="1">
    <citation type="submission" date="2024-02" db="EMBL/GenBank/DDBJ databases">
        <title>de novo genome assembly of Solanum bulbocastanum strain 11H21.</title>
        <authorList>
            <person name="Hosaka A.J."/>
        </authorList>
    </citation>
    <scope>NUCLEOTIDE SEQUENCE [LARGE SCALE GENOMIC DNA]</scope>
    <source>
        <tissue evidence="1">Young leaves</tissue>
    </source>
</reference>
<comment type="caution">
    <text evidence="1">The sequence shown here is derived from an EMBL/GenBank/DDBJ whole genome shotgun (WGS) entry which is preliminary data.</text>
</comment>
<dbReference type="Proteomes" id="UP001371456">
    <property type="component" value="Unassembled WGS sequence"/>
</dbReference>